<dbReference type="PROSITE" id="PS51725">
    <property type="entry name" value="ABM"/>
    <property type="match status" value="1"/>
</dbReference>
<accession>A0ABD5RA88</accession>
<evidence type="ECO:0000313" key="3">
    <source>
        <dbReference type="EMBL" id="MFC5366944.1"/>
    </source>
</evidence>
<feature type="domain" description="ABM" evidence="2">
    <location>
        <begin position="2"/>
        <end position="90"/>
    </location>
</feature>
<dbReference type="Proteomes" id="UP001596201">
    <property type="component" value="Unassembled WGS sequence"/>
</dbReference>
<dbReference type="InterPro" id="IPR007138">
    <property type="entry name" value="ABM_dom"/>
</dbReference>
<proteinExistence type="predicted"/>
<organism evidence="3 4">
    <name type="scientific">Salinirubrum litoreum</name>
    <dbReference type="NCBI Taxonomy" id="1126234"/>
    <lineage>
        <taxon>Archaea</taxon>
        <taxon>Methanobacteriati</taxon>
        <taxon>Methanobacteriota</taxon>
        <taxon>Stenosarchaea group</taxon>
        <taxon>Halobacteria</taxon>
        <taxon>Halobacteriales</taxon>
        <taxon>Haloferacaceae</taxon>
        <taxon>Salinirubrum</taxon>
    </lineage>
</organism>
<reference evidence="3 4" key="1">
    <citation type="journal article" date="2019" name="Int. J. Syst. Evol. Microbiol.">
        <title>The Global Catalogue of Microorganisms (GCM) 10K type strain sequencing project: providing services to taxonomists for standard genome sequencing and annotation.</title>
        <authorList>
            <consortium name="The Broad Institute Genomics Platform"/>
            <consortium name="The Broad Institute Genome Sequencing Center for Infectious Disease"/>
            <person name="Wu L."/>
            <person name="Ma J."/>
        </authorList>
    </citation>
    <scope>NUCLEOTIDE SEQUENCE [LARGE SCALE GENOMIC DNA]</scope>
    <source>
        <strain evidence="3 4">CGMCC 1.12237</strain>
    </source>
</reference>
<evidence type="ECO:0000256" key="1">
    <source>
        <dbReference type="SAM" id="MobiDB-lite"/>
    </source>
</evidence>
<dbReference type="EC" id="1.-.-.-" evidence="3"/>
<dbReference type="PANTHER" id="PTHR33336">
    <property type="entry name" value="QUINOL MONOOXYGENASE YGIN-RELATED"/>
    <property type="match status" value="1"/>
</dbReference>
<dbReference type="Gene3D" id="3.30.70.100">
    <property type="match status" value="1"/>
</dbReference>
<feature type="compositionally biased region" description="Acidic residues" evidence="1">
    <location>
        <begin position="104"/>
        <end position="123"/>
    </location>
</feature>
<evidence type="ECO:0000259" key="2">
    <source>
        <dbReference type="PROSITE" id="PS51725"/>
    </source>
</evidence>
<evidence type="ECO:0000313" key="4">
    <source>
        <dbReference type="Proteomes" id="UP001596201"/>
    </source>
</evidence>
<sequence length="123" mass="13965">MIVVHTSIPIDPDRYDDALAIVADLAERSRQEPGVVTYHATTDVTDEHTVRFFEQYEDRSAWEAHADSDHLQQFEARLPELVAGEMETVSVTGGDRRAYTFTTDDLETTDPETDYLDSETEEP</sequence>
<name>A0ABD5RA88_9EURY</name>
<dbReference type="PANTHER" id="PTHR33336:SF15">
    <property type="entry name" value="ABM DOMAIN-CONTAINING PROTEIN"/>
    <property type="match status" value="1"/>
</dbReference>
<dbReference type="RefSeq" id="WP_227227724.1">
    <property type="nucleotide sequence ID" value="NZ_JAJCVJ010000001.1"/>
</dbReference>
<keyword evidence="4" id="KW-1185">Reference proteome</keyword>
<keyword evidence="3" id="KW-0560">Oxidoreductase</keyword>
<dbReference type="EMBL" id="JBHSKX010000001">
    <property type="protein sequence ID" value="MFC5366944.1"/>
    <property type="molecule type" value="Genomic_DNA"/>
</dbReference>
<dbReference type="GO" id="GO:0004497">
    <property type="term" value="F:monooxygenase activity"/>
    <property type="evidence" value="ECO:0007669"/>
    <property type="project" value="UniProtKB-KW"/>
</dbReference>
<gene>
    <name evidence="3" type="ORF">ACFPJ5_08320</name>
</gene>
<protein>
    <submittedName>
        <fullName evidence="3">Quinol monooxygenase</fullName>
        <ecNumber evidence="3">1.-.-.-</ecNumber>
    </submittedName>
</protein>
<dbReference type="InterPro" id="IPR011008">
    <property type="entry name" value="Dimeric_a/b-barrel"/>
</dbReference>
<dbReference type="AlphaFoldDB" id="A0ABD5RA88"/>
<feature type="region of interest" description="Disordered" evidence="1">
    <location>
        <begin position="97"/>
        <end position="123"/>
    </location>
</feature>
<keyword evidence="3" id="KW-0503">Monooxygenase</keyword>
<dbReference type="InterPro" id="IPR050744">
    <property type="entry name" value="AI-2_Isomerase_LsrG"/>
</dbReference>
<comment type="caution">
    <text evidence="3">The sequence shown here is derived from an EMBL/GenBank/DDBJ whole genome shotgun (WGS) entry which is preliminary data.</text>
</comment>
<dbReference type="SUPFAM" id="SSF54909">
    <property type="entry name" value="Dimeric alpha+beta barrel"/>
    <property type="match status" value="1"/>
</dbReference>
<dbReference type="Pfam" id="PF03992">
    <property type="entry name" value="ABM"/>
    <property type="match status" value="1"/>
</dbReference>